<evidence type="ECO:0000313" key="2">
    <source>
        <dbReference type="Proteomes" id="UP000190648"/>
    </source>
</evidence>
<accession>A0A1V4K6J1</accession>
<evidence type="ECO:0000313" key="1">
    <source>
        <dbReference type="EMBL" id="OPJ80090.1"/>
    </source>
</evidence>
<sequence length="90" mass="10434">MIGWHSNWLLPPLTYSAKAETSGGQTSFTVVCRNTRRKMTLPCTWKCCNMEREVEVFERKLERLTLLMFSINQNLQTAVVISIFLQEPPL</sequence>
<comment type="caution">
    <text evidence="1">The sequence shown here is derived from an EMBL/GenBank/DDBJ whole genome shotgun (WGS) entry which is preliminary data.</text>
</comment>
<name>A0A1V4K6J1_PATFA</name>
<gene>
    <name evidence="1" type="ORF">AV530_002484</name>
</gene>
<reference evidence="1 2" key="1">
    <citation type="submission" date="2016-02" db="EMBL/GenBank/DDBJ databases">
        <title>Band-tailed pigeon sequencing and assembly.</title>
        <authorList>
            <person name="Soares A.E."/>
            <person name="Novak B.J."/>
            <person name="Rice E.S."/>
            <person name="O'Connell B."/>
            <person name="Chang D."/>
            <person name="Weber S."/>
            <person name="Shapiro B."/>
        </authorList>
    </citation>
    <scope>NUCLEOTIDE SEQUENCE [LARGE SCALE GENOMIC DNA]</scope>
    <source>
        <strain evidence="1">BTP2013</strain>
        <tissue evidence="1">Blood</tissue>
    </source>
</reference>
<proteinExistence type="predicted"/>
<dbReference type="EMBL" id="LSYS01004331">
    <property type="protein sequence ID" value="OPJ80090.1"/>
    <property type="molecule type" value="Genomic_DNA"/>
</dbReference>
<dbReference type="AlphaFoldDB" id="A0A1V4K6J1"/>
<keyword evidence="2" id="KW-1185">Reference proteome</keyword>
<dbReference type="Proteomes" id="UP000190648">
    <property type="component" value="Unassembled WGS sequence"/>
</dbReference>
<organism evidence="1 2">
    <name type="scientific">Patagioenas fasciata monilis</name>
    <dbReference type="NCBI Taxonomy" id="372326"/>
    <lineage>
        <taxon>Eukaryota</taxon>
        <taxon>Metazoa</taxon>
        <taxon>Chordata</taxon>
        <taxon>Craniata</taxon>
        <taxon>Vertebrata</taxon>
        <taxon>Euteleostomi</taxon>
        <taxon>Archelosauria</taxon>
        <taxon>Archosauria</taxon>
        <taxon>Dinosauria</taxon>
        <taxon>Saurischia</taxon>
        <taxon>Theropoda</taxon>
        <taxon>Coelurosauria</taxon>
        <taxon>Aves</taxon>
        <taxon>Neognathae</taxon>
        <taxon>Neoaves</taxon>
        <taxon>Columbimorphae</taxon>
        <taxon>Columbiformes</taxon>
        <taxon>Columbidae</taxon>
        <taxon>Patagioenas</taxon>
    </lineage>
</organism>
<protein>
    <submittedName>
        <fullName evidence="1">Uncharacterized protein</fullName>
    </submittedName>
</protein>